<dbReference type="InterPro" id="IPR003339">
    <property type="entry name" value="ABC/ECF_trnsptr_transmembrane"/>
</dbReference>
<keyword evidence="4 5" id="KW-0472">Membrane</keyword>
<sequence length="278" mass="28902">MTTAAVVDTVAPTGEPATAGPRPGGLGDLRTYNPLVKILGPVPVMVFLVTTRDVLTPALVALAAIAVLAVMGRLRPRVLVAVALGALALCLVMTFSFGLLTDPATVQDTTLLATVGGFDVWSGALATGLATAVRTVALLMLVLLGGLTTSGADFVRALTQQARLPYRIGYAALAALRFVPRFSHELEVIRGAHRVRGVAPGRGPFAAVRRQAGYVVPLLAGGIRHAERVSLAMDARGFGAHPRRTDRVTAPFRVCDVVLLVSFWAGGAGCAVLAALLR</sequence>
<evidence type="ECO:0000313" key="6">
    <source>
        <dbReference type="EMBL" id="NOV97077.1"/>
    </source>
</evidence>
<keyword evidence="2 5" id="KW-0812">Transmembrane</keyword>
<evidence type="ECO:0000256" key="1">
    <source>
        <dbReference type="ARBA" id="ARBA00004141"/>
    </source>
</evidence>
<feature type="transmembrane region" description="Helical" evidence="5">
    <location>
        <begin position="120"/>
        <end position="144"/>
    </location>
</feature>
<evidence type="ECO:0000256" key="5">
    <source>
        <dbReference type="SAM" id="Phobius"/>
    </source>
</evidence>
<evidence type="ECO:0000256" key="2">
    <source>
        <dbReference type="ARBA" id="ARBA00022692"/>
    </source>
</evidence>
<reference evidence="6 7" key="1">
    <citation type="submission" date="2020-05" db="EMBL/GenBank/DDBJ databases">
        <title>Genomic Encyclopedia of Type Strains, Phase III (KMG-III): the genomes of soil and plant-associated and newly described type strains.</title>
        <authorList>
            <person name="Whitman W."/>
        </authorList>
    </citation>
    <scope>NUCLEOTIDE SEQUENCE [LARGE SCALE GENOMIC DNA]</scope>
    <source>
        <strain evidence="6 7">KCTC 19046</strain>
    </source>
</reference>
<keyword evidence="7" id="KW-1185">Reference proteome</keyword>
<gene>
    <name evidence="6" type="ORF">HDG69_001652</name>
</gene>
<dbReference type="Proteomes" id="UP000757540">
    <property type="component" value="Unassembled WGS sequence"/>
</dbReference>
<name>A0ABX2A2J6_9MICO</name>
<keyword evidence="3 5" id="KW-1133">Transmembrane helix</keyword>
<feature type="transmembrane region" description="Helical" evidence="5">
    <location>
        <begin position="78"/>
        <end position="100"/>
    </location>
</feature>
<dbReference type="PANTHER" id="PTHR33514">
    <property type="entry name" value="PROTEIN ABCI12, CHLOROPLASTIC"/>
    <property type="match status" value="1"/>
</dbReference>
<dbReference type="PANTHER" id="PTHR33514:SF13">
    <property type="entry name" value="PROTEIN ABCI12, CHLOROPLASTIC"/>
    <property type="match status" value="1"/>
</dbReference>
<dbReference type="EMBL" id="JABEZU010000002">
    <property type="protein sequence ID" value="NOV97077.1"/>
    <property type="molecule type" value="Genomic_DNA"/>
</dbReference>
<dbReference type="RefSeq" id="WP_343036343.1">
    <property type="nucleotide sequence ID" value="NZ_BAAAML010000014.1"/>
</dbReference>
<evidence type="ECO:0000313" key="7">
    <source>
        <dbReference type="Proteomes" id="UP000757540"/>
    </source>
</evidence>
<organism evidence="6 7">
    <name type="scientific">Isoptericola halotolerans</name>
    <dbReference type="NCBI Taxonomy" id="300560"/>
    <lineage>
        <taxon>Bacteria</taxon>
        <taxon>Bacillati</taxon>
        <taxon>Actinomycetota</taxon>
        <taxon>Actinomycetes</taxon>
        <taxon>Micrococcales</taxon>
        <taxon>Promicromonosporaceae</taxon>
        <taxon>Isoptericola</taxon>
    </lineage>
</organism>
<accession>A0ABX2A2J6</accession>
<proteinExistence type="predicted"/>
<dbReference type="Pfam" id="PF02361">
    <property type="entry name" value="CbiQ"/>
    <property type="match status" value="1"/>
</dbReference>
<dbReference type="CDD" id="cd16914">
    <property type="entry name" value="EcfT"/>
    <property type="match status" value="1"/>
</dbReference>
<evidence type="ECO:0000256" key="3">
    <source>
        <dbReference type="ARBA" id="ARBA00022989"/>
    </source>
</evidence>
<evidence type="ECO:0000256" key="4">
    <source>
        <dbReference type="ARBA" id="ARBA00023136"/>
    </source>
</evidence>
<comment type="subcellular location">
    <subcellularLocation>
        <location evidence="1">Membrane</location>
        <topology evidence="1">Multi-pass membrane protein</topology>
    </subcellularLocation>
</comment>
<protein>
    <submittedName>
        <fullName evidence="6">Energy-coupling factor transporter transmembrane protein EcfT</fullName>
    </submittedName>
</protein>
<feature type="transmembrane region" description="Helical" evidence="5">
    <location>
        <begin position="257"/>
        <end position="277"/>
    </location>
</feature>
<comment type="caution">
    <text evidence="6">The sequence shown here is derived from an EMBL/GenBank/DDBJ whole genome shotgun (WGS) entry which is preliminary data.</text>
</comment>
<feature type="transmembrane region" description="Helical" evidence="5">
    <location>
        <begin position="54"/>
        <end position="71"/>
    </location>
</feature>